<dbReference type="PROSITE" id="PS51078">
    <property type="entry name" value="ICLR_ED"/>
    <property type="match status" value="1"/>
</dbReference>
<proteinExistence type="predicted"/>
<dbReference type="Gene3D" id="3.30.450.40">
    <property type="match status" value="1"/>
</dbReference>
<dbReference type="InterPro" id="IPR036388">
    <property type="entry name" value="WH-like_DNA-bd_sf"/>
</dbReference>
<dbReference type="Pfam" id="PF01614">
    <property type="entry name" value="IclR_C"/>
    <property type="match status" value="1"/>
</dbReference>
<evidence type="ECO:0000259" key="5">
    <source>
        <dbReference type="PROSITE" id="PS51078"/>
    </source>
</evidence>
<dbReference type="GO" id="GO:0003700">
    <property type="term" value="F:DNA-binding transcription factor activity"/>
    <property type="evidence" value="ECO:0007669"/>
    <property type="project" value="TreeGrafter"/>
</dbReference>
<evidence type="ECO:0000259" key="4">
    <source>
        <dbReference type="PROSITE" id="PS51077"/>
    </source>
</evidence>
<keyword evidence="1" id="KW-0805">Transcription regulation</keyword>
<feature type="domain" description="IclR-ED" evidence="5">
    <location>
        <begin position="68"/>
        <end position="246"/>
    </location>
</feature>
<comment type="caution">
    <text evidence="6">The sequence shown here is derived from an EMBL/GenBank/DDBJ whole genome shotgun (WGS) entry which is preliminary data.</text>
</comment>
<dbReference type="InterPro" id="IPR029016">
    <property type="entry name" value="GAF-like_dom_sf"/>
</dbReference>
<dbReference type="PANTHER" id="PTHR30136">
    <property type="entry name" value="HELIX-TURN-HELIX TRANSCRIPTIONAL REGULATOR, ICLR FAMILY"/>
    <property type="match status" value="1"/>
</dbReference>
<keyword evidence="2" id="KW-0238">DNA-binding</keyword>
<dbReference type="Proteomes" id="UP000256541">
    <property type="component" value="Unassembled WGS sequence"/>
</dbReference>
<dbReference type="PROSITE" id="PS51077">
    <property type="entry name" value="HTH_ICLR"/>
    <property type="match status" value="1"/>
</dbReference>
<dbReference type="SUPFAM" id="SSF46785">
    <property type="entry name" value="Winged helix' DNA-binding domain"/>
    <property type="match status" value="1"/>
</dbReference>
<evidence type="ECO:0000256" key="1">
    <source>
        <dbReference type="ARBA" id="ARBA00023015"/>
    </source>
</evidence>
<evidence type="ECO:0000256" key="2">
    <source>
        <dbReference type="ARBA" id="ARBA00023125"/>
    </source>
</evidence>
<dbReference type="InterPro" id="IPR014757">
    <property type="entry name" value="Tscrpt_reg_IclR_C"/>
</dbReference>
<dbReference type="Pfam" id="PF09339">
    <property type="entry name" value="HTH_IclR"/>
    <property type="match status" value="1"/>
</dbReference>
<gene>
    <name evidence="6" type="ORF">B7R22_18015</name>
</gene>
<evidence type="ECO:0000313" key="7">
    <source>
        <dbReference type="Proteomes" id="UP000256541"/>
    </source>
</evidence>
<dbReference type="SMART" id="SM00346">
    <property type="entry name" value="HTH_ICLR"/>
    <property type="match status" value="1"/>
</dbReference>
<dbReference type="EMBL" id="NBXB01000058">
    <property type="protein sequence ID" value="RFA11746.1"/>
    <property type="molecule type" value="Genomic_DNA"/>
</dbReference>
<dbReference type="SUPFAM" id="SSF55781">
    <property type="entry name" value="GAF domain-like"/>
    <property type="match status" value="1"/>
</dbReference>
<keyword evidence="3" id="KW-0804">Transcription</keyword>
<dbReference type="GO" id="GO:0003677">
    <property type="term" value="F:DNA binding"/>
    <property type="evidence" value="ECO:0007669"/>
    <property type="project" value="UniProtKB-KW"/>
</dbReference>
<sequence length="252" mass="27778">MEEAASPVALRALRLLGTFDLRSRRQTLSEMSLRSGIPAATVYRLVKVLSEWGALERGEDRRYEIGRRIWELGLLADVQTEIRQIAAPFLQDLFVATREAVYLAVREGNSALYVDRLTGRVAPKVYAQIGSRLPLHSTGVGKVLLAYAPDDVVDAVMTHLRKFTPYTVVDQSQLEKELRAVRRRGFARTVQEMDLMTAAIAVPVFNTEGLVESALGIVTSDLKKDLSRILPALVVTAQGIGRSLPPTHGTGL</sequence>
<reference evidence="6 7" key="1">
    <citation type="submission" date="2017-04" db="EMBL/GenBank/DDBJ databases">
        <title>Comparative genome analysis of Subtercola boreus.</title>
        <authorList>
            <person name="Cho Y.-J."/>
            <person name="Cho A."/>
            <person name="Kim O.-S."/>
            <person name="Lee J.-I."/>
        </authorList>
    </citation>
    <scope>NUCLEOTIDE SEQUENCE [LARGE SCALE GENOMIC DNA]</scope>
    <source>
        <strain evidence="6 7">P27479</strain>
    </source>
</reference>
<dbReference type="InterPro" id="IPR005471">
    <property type="entry name" value="Tscrpt_reg_IclR_N"/>
</dbReference>
<dbReference type="InterPro" id="IPR050707">
    <property type="entry name" value="HTH_MetabolicPath_Reg"/>
</dbReference>
<dbReference type="AlphaFoldDB" id="A0A3E0VPC4"/>
<dbReference type="InterPro" id="IPR036390">
    <property type="entry name" value="WH_DNA-bd_sf"/>
</dbReference>
<dbReference type="GO" id="GO:0045892">
    <property type="term" value="P:negative regulation of DNA-templated transcription"/>
    <property type="evidence" value="ECO:0007669"/>
    <property type="project" value="TreeGrafter"/>
</dbReference>
<feature type="domain" description="HTH iclR-type" evidence="4">
    <location>
        <begin position="6"/>
        <end position="67"/>
    </location>
</feature>
<dbReference type="Gene3D" id="1.10.10.10">
    <property type="entry name" value="Winged helix-like DNA-binding domain superfamily/Winged helix DNA-binding domain"/>
    <property type="match status" value="1"/>
</dbReference>
<organism evidence="6 7">
    <name type="scientific">Subtercola boreus</name>
    <dbReference type="NCBI Taxonomy" id="120213"/>
    <lineage>
        <taxon>Bacteria</taxon>
        <taxon>Bacillati</taxon>
        <taxon>Actinomycetota</taxon>
        <taxon>Actinomycetes</taxon>
        <taxon>Micrococcales</taxon>
        <taxon>Microbacteriaceae</taxon>
        <taxon>Subtercola</taxon>
    </lineage>
</organism>
<name>A0A3E0VPC4_9MICO</name>
<accession>A0A3E0VPC4</accession>
<dbReference type="RefSeq" id="WP_116413098.1">
    <property type="nucleotide sequence ID" value="NZ_NBXB01000058.1"/>
</dbReference>
<protein>
    <submittedName>
        <fullName evidence="6">IclR family transcriptional regulator</fullName>
    </submittedName>
</protein>
<evidence type="ECO:0000256" key="3">
    <source>
        <dbReference type="ARBA" id="ARBA00023163"/>
    </source>
</evidence>
<dbReference type="OrthoDB" id="4068713at2"/>
<evidence type="ECO:0000313" key="6">
    <source>
        <dbReference type="EMBL" id="RFA11746.1"/>
    </source>
</evidence>
<dbReference type="PANTHER" id="PTHR30136:SF24">
    <property type="entry name" value="HTH-TYPE TRANSCRIPTIONAL REPRESSOR ALLR"/>
    <property type="match status" value="1"/>
</dbReference>